<organism evidence="1">
    <name type="scientific">Eucalyptus grandis</name>
    <name type="common">Flooded gum</name>
    <dbReference type="NCBI Taxonomy" id="71139"/>
    <lineage>
        <taxon>Eukaryota</taxon>
        <taxon>Viridiplantae</taxon>
        <taxon>Streptophyta</taxon>
        <taxon>Embryophyta</taxon>
        <taxon>Tracheophyta</taxon>
        <taxon>Spermatophyta</taxon>
        <taxon>Magnoliopsida</taxon>
        <taxon>eudicotyledons</taxon>
        <taxon>Gunneridae</taxon>
        <taxon>Pentapetalae</taxon>
        <taxon>rosids</taxon>
        <taxon>malvids</taxon>
        <taxon>Myrtales</taxon>
        <taxon>Myrtaceae</taxon>
        <taxon>Myrtoideae</taxon>
        <taxon>Eucalypteae</taxon>
        <taxon>Eucalyptus</taxon>
    </lineage>
</organism>
<accession>A0A059ARE5</accession>
<gene>
    <name evidence="1" type="ORF">EUGRSUZ_I01747</name>
</gene>
<protein>
    <submittedName>
        <fullName evidence="1">Uncharacterized protein</fullName>
    </submittedName>
</protein>
<evidence type="ECO:0000313" key="1">
    <source>
        <dbReference type="EMBL" id="KCW55965.1"/>
    </source>
</evidence>
<name>A0A059ARE5_EUCGR</name>
<sequence>MESAFSQLTSVTPVDILFSLLCPISPSKLFSPKFSSMVAASPSFFARNNEESFSSTTLVLDSLTCGF</sequence>
<reference evidence="1" key="1">
    <citation type="submission" date="2013-07" db="EMBL/GenBank/DDBJ databases">
        <title>The genome of Eucalyptus grandis.</title>
        <authorList>
            <person name="Schmutz J."/>
            <person name="Hayes R."/>
            <person name="Myburg A."/>
            <person name="Tuskan G."/>
            <person name="Grattapaglia D."/>
            <person name="Rokhsar D.S."/>
        </authorList>
    </citation>
    <scope>NUCLEOTIDE SEQUENCE</scope>
    <source>
        <tissue evidence="1">Leaf extractions</tissue>
    </source>
</reference>
<dbReference type="EMBL" id="KK198761">
    <property type="protein sequence ID" value="KCW55965.1"/>
    <property type="molecule type" value="Genomic_DNA"/>
</dbReference>
<proteinExistence type="predicted"/>
<dbReference type="AlphaFoldDB" id="A0A059ARE5"/>
<dbReference type="InParanoid" id="A0A059ARE5"/>
<dbReference type="Gramene" id="KCW55965">
    <property type="protein sequence ID" value="KCW55965"/>
    <property type="gene ID" value="EUGRSUZ_I01747"/>
</dbReference>